<dbReference type="AlphaFoldDB" id="A4X5F3"/>
<dbReference type="SUPFAM" id="SSF53448">
    <property type="entry name" value="Nucleotide-diphospho-sugar transferases"/>
    <property type="match status" value="1"/>
</dbReference>
<comment type="pathway">
    <text evidence="1">Cell wall biogenesis; cell wall polysaccharide biosynthesis.</text>
</comment>
<evidence type="ECO:0000256" key="1">
    <source>
        <dbReference type="ARBA" id="ARBA00004776"/>
    </source>
</evidence>
<dbReference type="KEGG" id="stp:Strop_1638"/>
<gene>
    <name evidence="6" type="ordered locus">Strop_1638</name>
</gene>
<dbReference type="HOGENOM" id="CLU_023845_2_2_11"/>
<dbReference type="Proteomes" id="UP000000235">
    <property type="component" value="Chromosome"/>
</dbReference>
<dbReference type="PANTHER" id="PTHR43179">
    <property type="entry name" value="RHAMNOSYLTRANSFERASE WBBL"/>
    <property type="match status" value="1"/>
</dbReference>
<sequence>MRNDAVDSTRRSLPDEVSVAALVVTHNRRHQLRACLSALGAQTRPIDEILVYDNSSTDGSVRMVRRDFPAVTVESSPRNSGGAGGFSRGLDILIRRGHTFVWLLDDDALPCSDALAPLLHAMTSTGGTAPGFVASTVLSHAGDPIDSHVPARITAEANQGLPTPPNTYPAAYATFVGVLVNLAVARRTYLPIADFFIWWDDYEYTARLQSIAGGLGCTASVVLHPDKPEWLSDLGPRLRYAVRNRLWIIHGRRRGLASPHARQRAASGLWTDVRSYARCARRKDQFVWWLGRALAEGLLTRPRLVRPGASRTDTPTAGGGSG</sequence>
<evidence type="ECO:0000313" key="7">
    <source>
        <dbReference type="Proteomes" id="UP000000235"/>
    </source>
</evidence>
<comment type="similarity">
    <text evidence="2">Belongs to the glycosyltransferase 2 family.</text>
</comment>
<dbReference type="RefSeq" id="WP_011905535.1">
    <property type="nucleotide sequence ID" value="NC_009380.1"/>
</dbReference>
<evidence type="ECO:0000256" key="3">
    <source>
        <dbReference type="ARBA" id="ARBA00022676"/>
    </source>
</evidence>
<protein>
    <submittedName>
        <fullName evidence="6">Glycosyl transferase, family 2</fullName>
    </submittedName>
</protein>
<dbReference type="EMBL" id="CP000667">
    <property type="protein sequence ID" value="ABP54103.1"/>
    <property type="molecule type" value="Genomic_DNA"/>
</dbReference>
<proteinExistence type="inferred from homology"/>
<evidence type="ECO:0000259" key="5">
    <source>
        <dbReference type="Pfam" id="PF00535"/>
    </source>
</evidence>
<dbReference type="InterPro" id="IPR001173">
    <property type="entry name" value="Glyco_trans_2-like"/>
</dbReference>
<evidence type="ECO:0000256" key="2">
    <source>
        <dbReference type="ARBA" id="ARBA00006739"/>
    </source>
</evidence>
<accession>A4X5F3</accession>
<dbReference type="PANTHER" id="PTHR43179:SF12">
    <property type="entry name" value="GALACTOFURANOSYLTRANSFERASE GLFT2"/>
    <property type="match status" value="1"/>
</dbReference>
<name>A4X5F3_SALTO</name>
<dbReference type="GO" id="GO:0016757">
    <property type="term" value="F:glycosyltransferase activity"/>
    <property type="evidence" value="ECO:0007669"/>
    <property type="project" value="UniProtKB-KW"/>
</dbReference>
<dbReference type="CAZy" id="GT2">
    <property type="family name" value="Glycosyltransferase Family 2"/>
</dbReference>
<dbReference type="InterPro" id="IPR029044">
    <property type="entry name" value="Nucleotide-diphossugar_trans"/>
</dbReference>
<reference evidence="7" key="1">
    <citation type="journal article" date="2007" name="Proc. Natl. Acad. Sci. U.S.A.">
        <title>Genome sequencing reveals complex secondary metabolome in the marine actinomycete Salinispora tropica.</title>
        <authorList>
            <person name="Udwary D.W."/>
            <person name="Zeigler L."/>
            <person name="Asolkar R.N."/>
            <person name="Singan V."/>
            <person name="Lapidus A."/>
            <person name="Fenical W."/>
            <person name="Jensen P.R."/>
            <person name="Moore B.S."/>
        </authorList>
    </citation>
    <scope>NUCLEOTIDE SEQUENCE [LARGE SCALE GENOMIC DNA]</scope>
    <source>
        <strain evidence="7">ATCC BAA-916 / DSM 44818 / CNB-440</strain>
    </source>
</reference>
<dbReference type="Gene3D" id="3.90.550.60">
    <property type="match status" value="1"/>
</dbReference>
<keyword evidence="7" id="KW-1185">Reference proteome</keyword>
<dbReference type="CDD" id="cd04185">
    <property type="entry name" value="GT_2_like_b"/>
    <property type="match status" value="1"/>
</dbReference>
<keyword evidence="3" id="KW-0328">Glycosyltransferase</keyword>
<dbReference type="Pfam" id="PF00535">
    <property type="entry name" value="Glycos_transf_2"/>
    <property type="match status" value="1"/>
</dbReference>
<evidence type="ECO:0000256" key="4">
    <source>
        <dbReference type="ARBA" id="ARBA00022679"/>
    </source>
</evidence>
<evidence type="ECO:0000313" key="6">
    <source>
        <dbReference type="EMBL" id="ABP54103.1"/>
    </source>
</evidence>
<dbReference type="STRING" id="369723.Strop_1638"/>
<keyword evidence="4 6" id="KW-0808">Transferase</keyword>
<dbReference type="eggNOG" id="COG1216">
    <property type="taxonomic scope" value="Bacteria"/>
</dbReference>
<feature type="domain" description="Glycosyltransferase 2-like" evidence="5">
    <location>
        <begin position="22"/>
        <end position="126"/>
    </location>
</feature>
<organism evidence="6 7">
    <name type="scientific">Salinispora tropica (strain ATCC BAA-916 / DSM 44818 / JCM 13857 / NBRC 105044 / CNB-440)</name>
    <dbReference type="NCBI Taxonomy" id="369723"/>
    <lineage>
        <taxon>Bacteria</taxon>
        <taxon>Bacillati</taxon>
        <taxon>Actinomycetota</taxon>
        <taxon>Actinomycetes</taxon>
        <taxon>Micromonosporales</taxon>
        <taxon>Micromonosporaceae</taxon>
        <taxon>Salinispora</taxon>
    </lineage>
</organism>
<dbReference type="PATRIC" id="fig|369723.5.peg.1678"/>